<dbReference type="OrthoDB" id="5549158at2759"/>
<keyword evidence="6 9" id="KW-0804">Transcription</keyword>
<comment type="similarity">
    <text evidence="2 9">Belongs to the Mediator complex subunit 5 family.</text>
</comment>
<dbReference type="Proteomes" id="UP000467700">
    <property type="component" value="Unassembled WGS sequence"/>
</dbReference>
<name>A0A8S0XMY2_CYCAE</name>
<protein>
    <recommendedName>
        <fullName evidence="3 9">Mediator of RNA polymerase II transcription subunit 5</fullName>
    </recommendedName>
    <alternativeName>
        <fullName evidence="8 9">Mediator complex subunit 5</fullName>
    </alternativeName>
</protein>
<evidence type="ECO:0000256" key="7">
    <source>
        <dbReference type="ARBA" id="ARBA00023242"/>
    </source>
</evidence>
<evidence type="ECO:0000256" key="4">
    <source>
        <dbReference type="ARBA" id="ARBA00023015"/>
    </source>
</evidence>
<dbReference type="GO" id="GO:0006357">
    <property type="term" value="P:regulation of transcription by RNA polymerase II"/>
    <property type="evidence" value="ECO:0007669"/>
    <property type="project" value="InterPro"/>
</dbReference>
<dbReference type="GO" id="GO:0016592">
    <property type="term" value="C:mediator complex"/>
    <property type="evidence" value="ECO:0007669"/>
    <property type="project" value="InterPro"/>
</dbReference>
<evidence type="ECO:0000256" key="8">
    <source>
        <dbReference type="ARBA" id="ARBA00031256"/>
    </source>
</evidence>
<evidence type="ECO:0000256" key="2">
    <source>
        <dbReference type="ARBA" id="ARBA00008782"/>
    </source>
</evidence>
<dbReference type="PANTHER" id="PTHR35784:SF1">
    <property type="entry name" value="MEDIATOR OF RNA POLYMERASE II TRANSCRIPTION SUBUNIT 5"/>
    <property type="match status" value="1"/>
</dbReference>
<dbReference type="EMBL" id="CACVBS010000055">
    <property type="protein sequence ID" value="CAA7266513.1"/>
    <property type="molecule type" value="Genomic_DNA"/>
</dbReference>
<evidence type="ECO:0000256" key="1">
    <source>
        <dbReference type="ARBA" id="ARBA00004123"/>
    </source>
</evidence>
<keyword evidence="5 9" id="KW-0010">Activator</keyword>
<evidence type="ECO:0000313" key="11">
    <source>
        <dbReference type="Proteomes" id="UP000467700"/>
    </source>
</evidence>
<proteinExistence type="inferred from homology"/>
<keyword evidence="11" id="KW-1185">Reference proteome</keyword>
<dbReference type="GO" id="GO:0003712">
    <property type="term" value="F:transcription coregulator activity"/>
    <property type="evidence" value="ECO:0007669"/>
    <property type="project" value="InterPro"/>
</dbReference>
<comment type="caution">
    <text evidence="10">The sequence shown here is derived from an EMBL/GenBank/DDBJ whole genome shotgun (WGS) entry which is preliminary data.</text>
</comment>
<comment type="subunit">
    <text evidence="9">Component of the Mediator complex.</text>
</comment>
<dbReference type="Pfam" id="PF08689">
    <property type="entry name" value="Med5"/>
    <property type="match status" value="1"/>
</dbReference>
<dbReference type="InterPro" id="IPR014801">
    <property type="entry name" value="Mediator_Med5_fun"/>
</dbReference>
<dbReference type="AlphaFoldDB" id="A0A8S0XMY2"/>
<evidence type="ECO:0000313" key="10">
    <source>
        <dbReference type="EMBL" id="CAA7266513.1"/>
    </source>
</evidence>
<comment type="subcellular location">
    <subcellularLocation>
        <location evidence="1 9">Nucleus</location>
    </subcellularLocation>
</comment>
<keyword evidence="7 9" id="KW-0539">Nucleus</keyword>
<comment type="function">
    <text evidence="9">Component of the Mediator complex, a coactivator involved in the regulated transcription of nearly all RNA polymerase II-dependent genes. Mediator functions as a bridge to convey information from gene-specific regulatory proteins to the basal RNA polymerase II transcription machinery. Mediator is recruited to promoters by direct interactions with regulatory proteins and serves as a scaffold for the assembly of a functional preinitiation complex with RNA polymerase II and the general transcription factors.</text>
</comment>
<accession>A0A8S0XMY2</accession>
<evidence type="ECO:0000256" key="9">
    <source>
        <dbReference type="RuleBase" id="RU364142"/>
    </source>
</evidence>
<evidence type="ECO:0000256" key="5">
    <source>
        <dbReference type="ARBA" id="ARBA00023159"/>
    </source>
</evidence>
<dbReference type="PANTHER" id="PTHR35784">
    <property type="entry name" value="MEDIATOR OF RNA POLYMERASE II TRANSCRIPTION SUBUNIT 5"/>
    <property type="match status" value="1"/>
</dbReference>
<gene>
    <name evidence="9" type="primary">MED5</name>
    <name evidence="10" type="ORF">AAE3_LOCUS8786</name>
</gene>
<reference evidence="10 11" key="1">
    <citation type="submission" date="2020-01" db="EMBL/GenBank/DDBJ databases">
        <authorList>
            <person name="Gupta K D."/>
        </authorList>
    </citation>
    <scope>NUCLEOTIDE SEQUENCE [LARGE SCALE GENOMIC DNA]</scope>
</reference>
<evidence type="ECO:0000256" key="3">
    <source>
        <dbReference type="ARBA" id="ARBA00020628"/>
    </source>
</evidence>
<sequence length="943" mass="103170">MSLAELTQHSFQGGISASKWLGLCKLLLSKSSTFQSPDEVATSLSNSVLVLYRSYPGDPGLQEYIRAAIQDNLLPVPIFVSTLLQAARSSELHIPATLDTLVRLALEAHYATGRPPLGSIVSVHDPPTTTLRTIEDGFALLRTAYSLPISHFHQLTESVAELLVMLLSCVPDISSVPTSRALAAFGEVNETLAACQVPPEVRQVLDSFAVTLQLLIGDDAKLAKEAQMMHTMQFSLGKGDMLGASSETDVITLGMLLNHLVTYRAHEWGAGELKNAVALLVAGFRWSNWTPSVFYTQLLLSAFTCLAQSDNAKLWKAFIVGRLPPLLASFADAINADNSSKSDLRGGLHAGLTAVFHRPDVIVQVDHALTRDATPETLEEDASRSFSREFLQQLLKHGLVTPALAAQLDPLASNDGPPKWHAEAHDMGLELSAYLETKLMQDQDITDAQIWVERTWKDPGSHAVFANVMLKRFSSLSISSDVESLGHACKILHTSDHALDMVALHVGMHDIIFSCLQFVEDFDCETVADPQTAISHLGDVVLFLQYTLVRFKFDSAALSKNGRKVSTHILNTDVTIRPHERPQEDMVAFGSWFKALFDTNSEGIEDGILRATKPKVLLRIALSLIAQAISMVASHKLEKDVLMNGISYFTGPLLNWTLVGVVKSLARDALYKHIPAAVLLALHYEIIQSLILSPSCPKPVLALCSPQLIALLSERKRQQPQIPSSFNVSAIRQAVADSIGLKGGADALPVQPTTGQIWYQQVQQAIQTAFTAARSHKTPFLDVKRCLKFLPPIKFLQLLWAELQVAASLGEVEACRRIATFVLTMPQDSTVFPLLPIFLHVVLPSVIAPIERQQPPDQTSIELVVAIVSSTLNAALHLEWAMRSVSGDDRLVLGQSSTSMARRLALDLRSNRASQVYRTILQQLASSQALVANFPVFKSELVT</sequence>
<keyword evidence="4 9" id="KW-0805">Transcription regulation</keyword>
<organism evidence="10 11">
    <name type="scientific">Cyclocybe aegerita</name>
    <name type="common">Black poplar mushroom</name>
    <name type="synonym">Agrocybe aegerita</name>
    <dbReference type="NCBI Taxonomy" id="1973307"/>
    <lineage>
        <taxon>Eukaryota</taxon>
        <taxon>Fungi</taxon>
        <taxon>Dikarya</taxon>
        <taxon>Basidiomycota</taxon>
        <taxon>Agaricomycotina</taxon>
        <taxon>Agaricomycetes</taxon>
        <taxon>Agaricomycetidae</taxon>
        <taxon>Agaricales</taxon>
        <taxon>Agaricineae</taxon>
        <taxon>Bolbitiaceae</taxon>
        <taxon>Cyclocybe</taxon>
    </lineage>
</organism>
<evidence type="ECO:0000256" key="6">
    <source>
        <dbReference type="ARBA" id="ARBA00023163"/>
    </source>
</evidence>